<reference evidence="4 5" key="1">
    <citation type="submission" date="2020-08" db="EMBL/GenBank/DDBJ databases">
        <title>Genomic Encyclopedia of Type Strains, Phase IV (KMG-IV): sequencing the most valuable type-strain genomes for metagenomic binning, comparative biology and taxonomic classification.</title>
        <authorList>
            <person name="Goeker M."/>
        </authorList>
    </citation>
    <scope>NUCLEOTIDE SEQUENCE [LARGE SCALE GENOMIC DNA]</scope>
    <source>
        <strain evidence="4 5">DSM 25079</strain>
    </source>
</reference>
<dbReference type="InterPro" id="IPR029057">
    <property type="entry name" value="PRTase-like"/>
</dbReference>
<evidence type="ECO:0000256" key="1">
    <source>
        <dbReference type="ARBA" id="ARBA00022676"/>
    </source>
</evidence>
<dbReference type="PANTHER" id="PTHR43363:SF1">
    <property type="entry name" value="HYPOXANTHINE-GUANINE PHOSPHORIBOSYLTRANSFERASE"/>
    <property type="match status" value="1"/>
</dbReference>
<evidence type="ECO:0000313" key="5">
    <source>
        <dbReference type="Proteomes" id="UP000549617"/>
    </source>
</evidence>
<accession>A0A7W9AJ49</accession>
<evidence type="ECO:0000313" key="4">
    <source>
        <dbReference type="EMBL" id="MBB5686590.1"/>
    </source>
</evidence>
<dbReference type="SUPFAM" id="SSF53271">
    <property type="entry name" value="PRTase-like"/>
    <property type="match status" value="1"/>
</dbReference>
<keyword evidence="5" id="KW-1185">Reference proteome</keyword>
<dbReference type="EMBL" id="JACIJC010000004">
    <property type="protein sequence ID" value="MBB5686590.1"/>
    <property type="molecule type" value="Genomic_DNA"/>
</dbReference>
<keyword evidence="2 4" id="KW-0808">Transferase</keyword>
<keyword evidence="1 4" id="KW-0328">Glycosyltransferase</keyword>
<dbReference type="CDD" id="cd06223">
    <property type="entry name" value="PRTases_typeI"/>
    <property type="match status" value="1"/>
</dbReference>
<comment type="caution">
    <text evidence="4">The sequence shown here is derived from an EMBL/GenBank/DDBJ whole genome shotgun (WGS) entry which is preliminary data.</text>
</comment>
<dbReference type="AlphaFoldDB" id="A0A7W9AJ49"/>
<dbReference type="PANTHER" id="PTHR43363">
    <property type="entry name" value="HYPOXANTHINE PHOSPHORIBOSYLTRANSFERASE"/>
    <property type="match status" value="1"/>
</dbReference>
<dbReference type="Proteomes" id="UP000549617">
    <property type="component" value="Unassembled WGS sequence"/>
</dbReference>
<dbReference type="InterPro" id="IPR000836">
    <property type="entry name" value="PRTase_dom"/>
</dbReference>
<organism evidence="4 5">
    <name type="scientific">Sphingobium boeckii</name>
    <dbReference type="NCBI Taxonomy" id="1082345"/>
    <lineage>
        <taxon>Bacteria</taxon>
        <taxon>Pseudomonadati</taxon>
        <taxon>Pseudomonadota</taxon>
        <taxon>Alphaproteobacteria</taxon>
        <taxon>Sphingomonadales</taxon>
        <taxon>Sphingomonadaceae</taxon>
        <taxon>Sphingobium</taxon>
    </lineage>
</organism>
<evidence type="ECO:0000259" key="3">
    <source>
        <dbReference type="Pfam" id="PF00156"/>
    </source>
</evidence>
<dbReference type="RefSeq" id="WP_184019156.1">
    <property type="nucleotide sequence ID" value="NZ_JACIJC010000004.1"/>
</dbReference>
<dbReference type="Pfam" id="PF00156">
    <property type="entry name" value="Pribosyltran"/>
    <property type="match status" value="1"/>
</dbReference>
<feature type="domain" description="Phosphoribosyltransferase" evidence="3">
    <location>
        <begin position="15"/>
        <end position="154"/>
    </location>
</feature>
<name>A0A7W9AJ49_9SPHN</name>
<dbReference type="GO" id="GO:0016757">
    <property type="term" value="F:glycosyltransferase activity"/>
    <property type="evidence" value="ECO:0007669"/>
    <property type="project" value="UniProtKB-KW"/>
</dbReference>
<gene>
    <name evidence="4" type="ORF">FHS49_002614</name>
</gene>
<protein>
    <submittedName>
        <fullName evidence="4">Hypoxanthine phosphoribosyltransferase</fullName>
    </submittedName>
</protein>
<dbReference type="Gene3D" id="3.40.50.2020">
    <property type="match status" value="1"/>
</dbReference>
<sequence length="174" mass="18969">MSDKPLLTPIPYEDFVKDVRVIAAAVKADGWAPDFLIGIGRGGLVPGAYLSHATGINLLSVDHSAKIYGFGDRLLAELARQSGEGKRLLVVDDINDSGKTIRYLREAMDGAGGVSENVRFAVLLNNIRSPAKVDYCSRTIDRHTSKDWFVFPWEAMAADAVLHEDAMAVPERLA</sequence>
<evidence type="ECO:0000256" key="2">
    <source>
        <dbReference type="ARBA" id="ARBA00022679"/>
    </source>
</evidence>
<proteinExistence type="predicted"/>